<dbReference type="SMART" id="SM00360">
    <property type="entry name" value="RRM"/>
    <property type="match status" value="1"/>
</dbReference>
<proteinExistence type="predicted"/>
<feature type="compositionally biased region" description="Basic and acidic residues" evidence="2">
    <location>
        <begin position="110"/>
        <end position="127"/>
    </location>
</feature>
<dbReference type="EMBL" id="AWSO01001462">
    <property type="protein sequence ID" value="ESK83731.1"/>
    <property type="molecule type" value="Genomic_DNA"/>
</dbReference>
<reference evidence="4 5" key="1">
    <citation type="journal article" date="2014" name="BMC Genomics">
        <title>Genome and secretome analysis of the hemibiotrophic fungal pathogen, Moniliophthora roreri, which causes frosty pod rot disease of cacao: mechanisms of the biotrophic and necrotrophic phases.</title>
        <authorList>
            <person name="Meinhardt L.W."/>
            <person name="Costa G.G.L."/>
            <person name="Thomazella D.P.T."/>
            <person name="Teixeira P.J.P.L."/>
            <person name="Carazzolle M.F."/>
            <person name="Schuster S.C."/>
            <person name="Carlson J.E."/>
            <person name="Guiltinan M.J."/>
            <person name="Mieczkowski P."/>
            <person name="Farmer A."/>
            <person name="Ramaraj T."/>
            <person name="Crozier J."/>
            <person name="Davis R.E."/>
            <person name="Shao J."/>
            <person name="Melnick R.L."/>
            <person name="Pereira G.A.G."/>
            <person name="Bailey B.A."/>
        </authorList>
    </citation>
    <scope>NUCLEOTIDE SEQUENCE [LARGE SCALE GENOMIC DNA]</scope>
    <source>
        <strain evidence="4 5">MCA 2997</strain>
    </source>
</reference>
<name>V2WT72_MONRO</name>
<dbReference type="KEGG" id="mrr:Moror_2102"/>
<feature type="compositionally biased region" description="Basic and acidic residues" evidence="2">
    <location>
        <begin position="225"/>
        <end position="268"/>
    </location>
</feature>
<keyword evidence="5" id="KW-1185">Reference proteome</keyword>
<gene>
    <name evidence="4" type="ORF">Moror_2102</name>
</gene>
<keyword evidence="1" id="KW-0694">RNA-binding</keyword>
<accession>V2WT72</accession>
<dbReference type="GO" id="GO:0003723">
    <property type="term" value="F:RNA binding"/>
    <property type="evidence" value="ECO:0007669"/>
    <property type="project" value="UniProtKB-UniRule"/>
</dbReference>
<dbReference type="InterPro" id="IPR000504">
    <property type="entry name" value="RRM_dom"/>
</dbReference>
<feature type="region of interest" description="Disordered" evidence="2">
    <location>
        <begin position="209"/>
        <end position="268"/>
    </location>
</feature>
<sequence>MTQISIHFAQNSERLELHDSGAFQFAISCSLLQASRYDDGTCAAVKKCYGGDNRFFDSNYYLRPAQLARSTKISMDSVAISIPTAGISIPSVNHDSQPRRSSRSRSPGTRGEHDGRSADDGRGREDNQNFGNNLHVKGLSHKVDNRDLEAAFAKTGRVQKAQVVYDPHTRESRGFGFVTMESPEEAQAAITALNATELFGKVITVEKARRGRARTPTPGKYCGPPKRDPPQRPYDPRPFDSRYARSRSWRDDEDRRRDRDRDYYRGRDYDYRRDRDYDRERRYGRDYDYGRRY</sequence>
<dbReference type="AlphaFoldDB" id="V2WT72"/>
<evidence type="ECO:0000256" key="2">
    <source>
        <dbReference type="SAM" id="MobiDB-lite"/>
    </source>
</evidence>
<dbReference type="PROSITE" id="PS50102">
    <property type="entry name" value="RRM"/>
    <property type="match status" value="1"/>
</dbReference>
<dbReference type="Gene3D" id="3.30.70.330">
    <property type="match status" value="1"/>
</dbReference>
<dbReference type="SUPFAM" id="SSF54928">
    <property type="entry name" value="RNA-binding domain, RBD"/>
    <property type="match status" value="1"/>
</dbReference>
<feature type="region of interest" description="Disordered" evidence="2">
    <location>
        <begin position="88"/>
        <end position="138"/>
    </location>
</feature>
<dbReference type="Pfam" id="PF00076">
    <property type="entry name" value="RRM_1"/>
    <property type="match status" value="1"/>
</dbReference>
<dbReference type="HOGENOM" id="CLU_950245_0_0_1"/>
<comment type="caution">
    <text evidence="4">The sequence shown here is derived from an EMBL/GenBank/DDBJ whole genome shotgun (WGS) entry which is preliminary data.</text>
</comment>
<dbReference type="STRING" id="1381753.V2WT72"/>
<dbReference type="InterPro" id="IPR035979">
    <property type="entry name" value="RBD_domain_sf"/>
</dbReference>
<dbReference type="OrthoDB" id="6159137at2759"/>
<dbReference type="InterPro" id="IPR012677">
    <property type="entry name" value="Nucleotide-bd_a/b_plait_sf"/>
</dbReference>
<evidence type="ECO:0000256" key="1">
    <source>
        <dbReference type="PROSITE-ProRule" id="PRU00176"/>
    </source>
</evidence>
<organism evidence="4 5">
    <name type="scientific">Moniliophthora roreri (strain MCA 2997)</name>
    <name type="common">Cocoa frosty pod rot fungus</name>
    <name type="synonym">Crinipellis roreri</name>
    <dbReference type="NCBI Taxonomy" id="1381753"/>
    <lineage>
        <taxon>Eukaryota</taxon>
        <taxon>Fungi</taxon>
        <taxon>Dikarya</taxon>
        <taxon>Basidiomycota</taxon>
        <taxon>Agaricomycotina</taxon>
        <taxon>Agaricomycetes</taxon>
        <taxon>Agaricomycetidae</taxon>
        <taxon>Agaricales</taxon>
        <taxon>Marasmiineae</taxon>
        <taxon>Marasmiaceae</taxon>
        <taxon>Moniliophthora</taxon>
    </lineage>
</organism>
<evidence type="ECO:0000313" key="4">
    <source>
        <dbReference type="EMBL" id="ESK83731.1"/>
    </source>
</evidence>
<feature type="domain" description="RRM" evidence="3">
    <location>
        <begin position="132"/>
        <end position="210"/>
    </location>
</feature>
<evidence type="ECO:0000313" key="5">
    <source>
        <dbReference type="Proteomes" id="UP000017559"/>
    </source>
</evidence>
<protein>
    <recommendedName>
        <fullName evidence="3">RRM domain-containing protein</fullName>
    </recommendedName>
</protein>
<dbReference type="Proteomes" id="UP000017559">
    <property type="component" value="Unassembled WGS sequence"/>
</dbReference>
<evidence type="ECO:0000259" key="3">
    <source>
        <dbReference type="PROSITE" id="PS50102"/>
    </source>
</evidence>
<dbReference type="PANTHER" id="PTHR48034">
    <property type="entry name" value="TRANSFORMER-2 SEX-DETERMINING PROTEIN-RELATED"/>
    <property type="match status" value="1"/>
</dbReference>
<dbReference type="InterPro" id="IPR050441">
    <property type="entry name" value="RBM"/>
</dbReference>